<keyword evidence="4" id="KW-1185">Reference proteome</keyword>
<dbReference type="Gene3D" id="3.40.470.10">
    <property type="entry name" value="Uracil-DNA glycosylase-like domain"/>
    <property type="match status" value="1"/>
</dbReference>
<feature type="domain" description="Uracil-DNA glycosylase-like" evidence="2">
    <location>
        <begin position="119"/>
        <end position="257"/>
    </location>
</feature>
<evidence type="ECO:0000313" key="3">
    <source>
        <dbReference type="EMBL" id="QEY25241.1"/>
    </source>
</evidence>
<dbReference type="KEGG" id="nzl:D0T92_00915"/>
<reference evidence="3 4" key="1">
    <citation type="submission" date="2018-08" db="EMBL/GenBank/DDBJ databases">
        <title>Neisseria zalophi ATCC BAA-2455 complete genome.</title>
        <authorList>
            <person name="Veseli I.A."/>
            <person name="Buttler R."/>
            <person name="Mascarenhas dos Santos A.C."/>
            <person name="Pombert J.-F."/>
        </authorList>
    </citation>
    <scope>NUCLEOTIDE SEQUENCE [LARGE SCALE GENOMIC DNA]</scope>
    <source>
        <strain evidence="3 4">ATCC BAA-2455</strain>
    </source>
</reference>
<feature type="region of interest" description="Disordered" evidence="1">
    <location>
        <begin position="73"/>
        <end position="97"/>
    </location>
</feature>
<dbReference type="SUPFAM" id="SSF52141">
    <property type="entry name" value="Uracil-DNA glycosylase-like"/>
    <property type="match status" value="1"/>
</dbReference>
<dbReference type="OrthoDB" id="5290748at2"/>
<dbReference type="InterPro" id="IPR005122">
    <property type="entry name" value="Uracil-DNA_glycosylase-like"/>
</dbReference>
<dbReference type="Proteomes" id="UP000325713">
    <property type="component" value="Chromosome"/>
</dbReference>
<dbReference type="RefSeq" id="WP_151049340.1">
    <property type="nucleotide sequence ID" value="NZ_CP031700.1"/>
</dbReference>
<dbReference type="SMART" id="SM00986">
    <property type="entry name" value="UDG"/>
    <property type="match status" value="1"/>
</dbReference>
<dbReference type="SMART" id="SM00987">
    <property type="entry name" value="UreE_C"/>
    <property type="match status" value="1"/>
</dbReference>
<evidence type="ECO:0000259" key="2">
    <source>
        <dbReference type="SMART" id="SM00986"/>
    </source>
</evidence>
<organism evidence="3 4">
    <name type="scientific">Neisseria zalophi</name>
    <dbReference type="NCBI Taxonomy" id="640030"/>
    <lineage>
        <taxon>Bacteria</taxon>
        <taxon>Pseudomonadati</taxon>
        <taxon>Pseudomonadota</taxon>
        <taxon>Betaproteobacteria</taxon>
        <taxon>Neisseriales</taxon>
        <taxon>Neisseriaceae</taxon>
        <taxon>Neisseria</taxon>
    </lineage>
</organism>
<feature type="compositionally biased region" description="Basic and acidic residues" evidence="1">
    <location>
        <begin position="73"/>
        <end position="83"/>
    </location>
</feature>
<gene>
    <name evidence="3" type="ORF">D0T92_00915</name>
</gene>
<sequence length="266" mass="28400">MLSSRYLHLHEALGLGPMWLKQGAKVLPADHSAEVRPDSGGKVATVAAEPHMAATAKAPARLAAIAAVHQKETVSDGLNKQHAEQTPQPIAEQPRPSEKMAVKATDRVAETAPAAPVFDTTDIVSAEVMVVSICPAPEDRTAGVLFSGSVGVLLDNMLAAVGLKPDDVHKTTWIKETTVFMPQPTPEQAAAALPQISAELAASQAGAVLFLGQVFEQSDYAETIAQLCGNTPYFVVPHPARLLRQPQLKRQAWQALKKLQHVLKAR</sequence>
<proteinExistence type="predicted"/>
<name>A0A5J6PRE1_9NEIS</name>
<accession>A0A5J6PRE1</accession>
<dbReference type="EMBL" id="CP031700">
    <property type="protein sequence ID" value="QEY25241.1"/>
    <property type="molecule type" value="Genomic_DNA"/>
</dbReference>
<evidence type="ECO:0000313" key="4">
    <source>
        <dbReference type="Proteomes" id="UP000325713"/>
    </source>
</evidence>
<dbReference type="Pfam" id="PF03167">
    <property type="entry name" value="UDG"/>
    <property type="match status" value="1"/>
</dbReference>
<dbReference type="InterPro" id="IPR036895">
    <property type="entry name" value="Uracil-DNA_glycosylase-like_sf"/>
</dbReference>
<protein>
    <submittedName>
        <fullName evidence="3">Uracil-DNA glycosylase</fullName>
    </submittedName>
</protein>
<evidence type="ECO:0000256" key="1">
    <source>
        <dbReference type="SAM" id="MobiDB-lite"/>
    </source>
</evidence>
<dbReference type="AlphaFoldDB" id="A0A5J6PRE1"/>